<evidence type="ECO:0000256" key="2">
    <source>
        <dbReference type="ARBA" id="ARBA00022692"/>
    </source>
</evidence>
<dbReference type="InterPro" id="IPR051598">
    <property type="entry name" value="TSUP/Inactive_protease-like"/>
</dbReference>
<comment type="caution">
    <text evidence="7">The sequence shown here is derived from an EMBL/GenBank/DDBJ whole genome shotgun (WGS) entry which is preliminary data.</text>
</comment>
<comment type="subcellular location">
    <subcellularLocation>
        <location evidence="1">Membrane</location>
        <topology evidence="1">Multi-pass membrane protein</topology>
    </subcellularLocation>
</comment>
<evidence type="ECO:0008006" key="9">
    <source>
        <dbReference type="Google" id="ProtNLM"/>
    </source>
</evidence>
<dbReference type="GO" id="GO:0016020">
    <property type="term" value="C:membrane"/>
    <property type="evidence" value="ECO:0007669"/>
    <property type="project" value="UniProtKB-SubCell"/>
</dbReference>
<dbReference type="Pfam" id="PF01925">
    <property type="entry name" value="TauE"/>
    <property type="match status" value="1"/>
</dbReference>
<dbReference type="InterPro" id="IPR002781">
    <property type="entry name" value="TM_pro_TauE-like"/>
</dbReference>
<keyword evidence="8" id="KW-1185">Reference proteome</keyword>
<evidence type="ECO:0000313" key="7">
    <source>
        <dbReference type="EMBL" id="KAL3760304.1"/>
    </source>
</evidence>
<accession>A0ABD3MCD6</accession>
<protein>
    <recommendedName>
        <fullName evidence="9">Membrane transporter protein</fullName>
    </recommendedName>
</protein>
<sequence>MMTAAATSATAGRHSWTGGLGLNQHQAHGTSLFAVGTTGLAGALGYGIQLGGDSSDCEVACADVDDERENNSNDANDAASVDGSMSPTQPQRSTASRESQQPTTNKGLVELDTAMALATTAMITARLGAIASTSLSERVLQRVLGAFMICVAPLVTGKTYLAEWYTVRQDEVDETGDRKRIDDEFINTQCTVEHEHNSSNNDISEIQQQLERLLPASLIGMFSGFLSGMFGVGGGSIVVPSLVLTTNMPYHSALGTSLCAMVLPAMVGTFTHSKRGNVNWRIAPMLAMGSAVGAYFGGREIGLNIDEGMLRVGFSCLMLVLGNVIVNGSVGVGQGRKRVKEILFAQMKN</sequence>
<reference evidence="7 8" key="1">
    <citation type="submission" date="2024-10" db="EMBL/GenBank/DDBJ databases">
        <title>Updated reference genomes for cyclostephanoid diatoms.</title>
        <authorList>
            <person name="Roberts W.R."/>
            <person name="Alverson A.J."/>
        </authorList>
    </citation>
    <scope>NUCLEOTIDE SEQUENCE [LARGE SCALE GENOMIC DNA]</scope>
    <source>
        <strain evidence="7 8">AJA232-27</strain>
    </source>
</reference>
<evidence type="ECO:0000256" key="4">
    <source>
        <dbReference type="ARBA" id="ARBA00023136"/>
    </source>
</evidence>
<dbReference type="PANTHER" id="PTHR43701">
    <property type="entry name" value="MEMBRANE TRANSPORTER PROTEIN MJ0441-RELATED"/>
    <property type="match status" value="1"/>
</dbReference>
<evidence type="ECO:0000256" key="1">
    <source>
        <dbReference type="ARBA" id="ARBA00004141"/>
    </source>
</evidence>
<keyword evidence="4 6" id="KW-0472">Membrane</keyword>
<organism evidence="7 8">
    <name type="scientific">Discostella pseudostelligera</name>
    <dbReference type="NCBI Taxonomy" id="259834"/>
    <lineage>
        <taxon>Eukaryota</taxon>
        <taxon>Sar</taxon>
        <taxon>Stramenopiles</taxon>
        <taxon>Ochrophyta</taxon>
        <taxon>Bacillariophyta</taxon>
        <taxon>Coscinodiscophyceae</taxon>
        <taxon>Thalassiosirophycidae</taxon>
        <taxon>Stephanodiscales</taxon>
        <taxon>Stephanodiscaceae</taxon>
        <taxon>Discostella</taxon>
    </lineage>
</organism>
<evidence type="ECO:0000256" key="3">
    <source>
        <dbReference type="ARBA" id="ARBA00022989"/>
    </source>
</evidence>
<evidence type="ECO:0000256" key="5">
    <source>
        <dbReference type="SAM" id="MobiDB-lite"/>
    </source>
</evidence>
<dbReference type="Proteomes" id="UP001530293">
    <property type="component" value="Unassembled WGS sequence"/>
</dbReference>
<dbReference type="AlphaFoldDB" id="A0ABD3MCD6"/>
<keyword evidence="3 6" id="KW-1133">Transmembrane helix</keyword>
<feature type="region of interest" description="Disordered" evidence="5">
    <location>
        <begin position="66"/>
        <end position="104"/>
    </location>
</feature>
<dbReference type="EMBL" id="JALLBG020000189">
    <property type="protein sequence ID" value="KAL3760304.1"/>
    <property type="molecule type" value="Genomic_DNA"/>
</dbReference>
<gene>
    <name evidence="7" type="ORF">ACHAWU_006302</name>
</gene>
<dbReference type="PANTHER" id="PTHR43701:SF2">
    <property type="entry name" value="MEMBRANE TRANSPORTER PROTEIN YJNA-RELATED"/>
    <property type="match status" value="1"/>
</dbReference>
<feature type="compositionally biased region" description="Polar residues" evidence="5">
    <location>
        <begin position="83"/>
        <end position="104"/>
    </location>
</feature>
<evidence type="ECO:0000313" key="8">
    <source>
        <dbReference type="Proteomes" id="UP001530293"/>
    </source>
</evidence>
<feature type="transmembrane region" description="Helical" evidence="6">
    <location>
        <begin position="309"/>
        <end position="330"/>
    </location>
</feature>
<feature type="transmembrane region" description="Helical" evidence="6">
    <location>
        <begin position="213"/>
        <end position="238"/>
    </location>
</feature>
<keyword evidence="2 6" id="KW-0812">Transmembrane</keyword>
<feature type="transmembrane region" description="Helical" evidence="6">
    <location>
        <begin position="250"/>
        <end position="271"/>
    </location>
</feature>
<proteinExistence type="predicted"/>
<feature type="transmembrane region" description="Helical" evidence="6">
    <location>
        <begin position="278"/>
        <end position="297"/>
    </location>
</feature>
<name>A0ABD3MCD6_9STRA</name>
<evidence type="ECO:0000256" key="6">
    <source>
        <dbReference type="SAM" id="Phobius"/>
    </source>
</evidence>